<evidence type="ECO:0000256" key="1">
    <source>
        <dbReference type="SAM" id="MobiDB-lite"/>
    </source>
</evidence>
<reference evidence="2 3" key="1">
    <citation type="journal article" date="2020" name="Mol. Plant">
        <title>The Chromosome-Based Rubber Tree Genome Provides New Insights into Spurge Genome Evolution and Rubber Biosynthesis.</title>
        <authorList>
            <person name="Liu J."/>
            <person name="Shi C."/>
            <person name="Shi C.C."/>
            <person name="Li W."/>
            <person name="Zhang Q.J."/>
            <person name="Zhang Y."/>
            <person name="Li K."/>
            <person name="Lu H.F."/>
            <person name="Shi C."/>
            <person name="Zhu S.T."/>
            <person name="Xiao Z.Y."/>
            <person name="Nan H."/>
            <person name="Yue Y."/>
            <person name="Zhu X.G."/>
            <person name="Wu Y."/>
            <person name="Hong X.N."/>
            <person name="Fan G.Y."/>
            <person name="Tong Y."/>
            <person name="Zhang D."/>
            <person name="Mao C.L."/>
            <person name="Liu Y.L."/>
            <person name="Hao S.J."/>
            <person name="Liu W.Q."/>
            <person name="Lv M.Q."/>
            <person name="Zhang H.B."/>
            <person name="Liu Y."/>
            <person name="Hu-Tang G.R."/>
            <person name="Wang J.P."/>
            <person name="Wang J.H."/>
            <person name="Sun Y.H."/>
            <person name="Ni S.B."/>
            <person name="Chen W.B."/>
            <person name="Zhang X.C."/>
            <person name="Jiao Y.N."/>
            <person name="Eichler E.E."/>
            <person name="Li G.H."/>
            <person name="Liu X."/>
            <person name="Gao L.Z."/>
        </authorList>
    </citation>
    <scope>NUCLEOTIDE SEQUENCE [LARGE SCALE GENOMIC DNA]</scope>
    <source>
        <strain evidence="3">cv. GT1</strain>
        <tissue evidence="2">Leaf</tissue>
    </source>
</reference>
<organism evidence="2 3">
    <name type="scientific">Hevea brasiliensis</name>
    <name type="common">Para rubber tree</name>
    <name type="synonym">Siphonia brasiliensis</name>
    <dbReference type="NCBI Taxonomy" id="3981"/>
    <lineage>
        <taxon>Eukaryota</taxon>
        <taxon>Viridiplantae</taxon>
        <taxon>Streptophyta</taxon>
        <taxon>Embryophyta</taxon>
        <taxon>Tracheophyta</taxon>
        <taxon>Spermatophyta</taxon>
        <taxon>Magnoliopsida</taxon>
        <taxon>eudicotyledons</taxon>
        <taxon>Gunneridae</taxon>
        <taxon>Pentapetalae</taxon>
        <taxon>rosids</taxon>
        <taxon>fabids</taxon>
        <taxon>Malpighiales</taxon>
        <taxon>Euphorbiaceae</taxon>
        <taxon>Crotonoideae</taxon>
        <taxon>Micrandreae</taxon>
        <taxon>Hevea</taxon>
    </lineage>
</organism>
<name>A0A6A6LW07_HEVBR</name>
<dbReference type="PANTHER" id="PTHR37265:SF8">
    <property type="match status" value="1"/>
</dbReference>
<dbReference type="AlphaFoldDB" id="A0A6A6LW07"/>
<feature type="region of interest" description="Disordered" evidence="1">
    <location>
        <begin position="51"/>
        <end position="101"/>
    </location>
</feature>
<dbReference type="PANTHER" id="PTHR37265">
    <property type="entry name" value="OS01G0195300 PROTEIN"/>
    <property type="match status" value="1"/>
</dbReference>
<gene>
    <name evidence="2" type="ORF">GH714_030287</name>
</gene>
<comment type="caution">
    <text evidence="2">The sequence shown here is derived from an EMBL/GenBank/DDBJ whole genome shotgun (WGS) entry which is preliminary data.</text>
</comment>
<sequence>MSPANDTIARILPEFLLEPDLEADLSPECPIKEEMIEEVMQELYREITFTSPSSTCTETTASPSSETILSGSPLPPPPPPPLSAPSFVNSGKSESCGASVSNSASSVMAGVELVGGAFGNGTDESVELRDVEEKGCDSEVVEEEEHCCDGIQFGDEWLEKVMGWTPLELEGIDLGSTSKGRRLED</sequence>
<protein>
    <submittedName>
        <fullName evidence="2">Uncharacterized protein</fullName>
    </submittedName>
</protein>
<dbReference type="EMBL" id="JAAGAX010000009">
    <property type="protein sequence ID" value="KAF2304343.1"/>
    <property type="molecule type" value="Genomic_DNA"/>
</dbReference>
<feature type="compositionally biased region" description="Pro residues" evidence="1">
    <location>
        <begin position="73"/>
        <end position="83"/>
    </location>
</feature>
<proteinExistence type="predicted"/>
<feature type="compositionally biased region" description="Polar residues" evidence="1">
    <location>
        <begin position="51"/>
        <end position="68"/>
    </location>
</feature>
<keyword evidence="3" id="KW-1185">Reference proteome</keyword>
<dbReference type="Proteomes" id="UP000467840">
    <property type="component" value="Chromosome 16"/>
</dbReference>
<evidence type="ECO:0000313" key="2">
    <source>
        <dbReference type="EMBL" id="KAF2304343.1"/>
    </source>
</evidence>
<accession>A0A6A6LW07</accession>
<evidence type="ECO:0000313" key="3">
    <source>
        <dbReference type="Proteomes" id="UP000467840"/>
    </source>
</evidence>